<accession>A0A6G1K2M1</accession>
<sequence length="166" mass="18676">MLGLYGKGYMVSKMMQVPTCVSNASARHGQVRPTKDQGVSISVVILVLFSHTIHFSWSYSPCTSPAHGPHVSTTTLQLVPSRPPNINYTESERLPKSLPGYEPWKKNELLVVYSTEDRREEDGYGYVPDEKEVGIALESRKWATLSMHWISSSLQHEEGINVSFCY</sequence>
<reference evidence="1" key="1">
    <citation type="journal article" date="2020" name="Stud. Mycol.">
        <title>101 Dothideomycetes genomes: a test case for predicting lifestyles and emergence of pathogens.</title>
        <authorList>
            <person name="Haridas S."/>
            <person name="Albert R."/>
            <person name="Binder M."/>
            <person name="Bloem J."/>
            <person name="Labutti K."/>
            <person name="Salamov A."/>
            <person name="Andreopoulos B."/>
            <person name="Baker S."/>
            <person name="Barry K."/>
            <person name="Bills G."/>
            <person name="Bluhm B."/>
            <person name="Cannon C."/>
            <person name="Castanera R."/>
            <person name="Culley D."/>
            <person name="Daum C."/>
            <person name="Ezra D."/>
            <person name="Gonzalez J."/>
            <person name="Henrissat B."/>
            <person name="Kuo A."/>
            <person name="Liang C."/>
            <person name="Lipzen A."/>
            <person name="Lutzoni F."/>
            <person name="Magnuson J."/>
            <person name="Mondo S."/>
            <person name="Nolan M."/>
            <person name="Ohm R."/>
            <person name="Pangilinan J."/>
            <person name="Park H.-J."/>
            <person name="Ramirez L."/>
            <person name="Alfaro M."/>
            <person name="Sun H."/>
            <person name="Tritt A."/>
            <person name="Yoshinaga Y."/>
            <person name="Zwiers L.-H."/>
            <person name="Turgeon B."/>
            <person name="Goodwin S."/>
            <person name="Spatafora J."/>
            <person name="Crous P."/>
            <person name="Grigoriev I."/>
        </authorList>
    </citation>
    <scope>NUCLEOTIDE SEQUENCE</scope>
    <source>
        <strain evidence="1">CBS 279.74</strain>
    </source>
</reference>
<evidence type="ECO:0000313" key="1">
    <source>
        <dbReference type="EMBL" id="KAF2707048.1"/>
    </source>
</evidence>
<protein>
    <submittedName>
        <fullName evidence="1">Uncharacterized protein</fullName>
    </submittedName>
</protein>
<proteinExistence type="predicted"/>
<organism evidence="1 2">
    <name type="scientific">Pleomassaria siparia CBS 279.74</name>
    <dbReference type="NCBI Taxonomy" id="1314801"/>
    <lineage>
        <taxon>Eukaryota</taxon>
        <taxon>Fungi</taxon>
        <taxon>Dikarya</taxon>
        <taxon>Ascomycota</taxon>
        <taxon>Pezizomycotina</taxon>
        <taxon>Dothideomycetes</taxon>
        <taxon>Pleosporomycetidae</taxon>
        <taxon>Pleosporales</taxon>
        <taxon>Pleomassariaceae</taxon>
        <taxon>Pleomassaria</taxon>
    </lineage>
</organism>
<dbReference type="AlphaFoldDB" id="A0A6G1K2M1"/>
<gene>
    <name evidence="1" type="ORF">K504DRAFT_49155</name>
</gene>
<dbReference type="Proteomes" id="UP000799428">
    <property type="component" value="Unassembled WGS sequence"/>
</dbReference>
<dbReference type="EMBL" id="MU005774">
    <property type="protein sequence ID" value="KAF2707048.1"/>
    <property type="molecule type" value="Genomic_DNA"/>
</dbReference>
<evidence type="ECO:0000313" key="2">
    <source>
        <dbReference type="Proteomes" id="UP000799428"/>
    </source>
</evidence>
<keyword evidence="2" id="KW-1185">Reference proteome</keyword>
<name>A0A6G1K2M1_9PLEO</name>